<protein>
    <recommendedName>
        <fullName evidence="10">GRAM domain-containing protein</fullName>
    </recommendedName>
</protein>
<dbReference type="STRING" id="7168.A0A182NR41"/>
<dbReference type="GO" id="GO:0006412">
    <property type="term" value="P:translation"/>
    <property type="evidence" value="ECO:0007669"/>
    <property type="project" value="InterPro"/>
</dbReference>
<dbReference type="GO" id="GO:0003735">
    <property type="term" value="F:structural constituent of ribosome"/>
    <property type="evidence" value="ECO:0007669"/>
    <property type="project" value="TreeGrafter"/>
</dbReference>
<dbReference type="CDD" id="cd02440">
    <property type="entry name" value="AdoMet_MTases"/>
    <property type="match status" value="1"/>
</dbReference>
<evidence type="ECO:0000313" key="12">
    <source>
        <dbReference type="Proteomes" id="UP000075884"/>
    </source>
</evidence>
<evidence type="ECO:0000259" key="10">
    <source>
        <dbReference type="SMART" id="SM00568"/>
    </source>
</evidence>
<dbReference type="PANTHER" id="PTHR13184">
    <property type="entry name" value="37S RIBOSOMAL PROTEIN S22"/>
    <property type="match status" value="1"/>
</dbReference>
<reference evidence="11" key="2">
    <citation type="submission" date="2020-05" db="UniProtKB">
        <authorList>
            <consortium name="EnsemblMetazoa"/>
        </authorList>
    </citation>
    <scope>IDENTIFICATION</scope>
    <source>
        <strain evidence="11">WRAIR2</strain>
    </source>
</reference>
<evidence type="ECO:0000256" key="3">
    <source>
        <dbReference type="ARBA" id="ARBA00022946"/>
    </source>
</evidence>
<dbReference type="InterPro" id="IPR015324">
    <property type="entry name" value="Ribosomal_Rsm22-like"/>
</dbReference>
<dbReference type="InterPro" id="IPR052571">
    <property type="entry name" value="Mt_RNA_Methyltransferase"/>
</dbReference>
<sequence>MRCVLFGEDLRSSDEVIVKILMRNDARALAGIESHWKSANSVGLGTRPLPLSSTIEPLSSVETPGQPEGAAHLNVLSRSPSHSTAKSDPKIALRSSELLQDDSSVLKWHRMPLTPAYSTPNITADDDTEEVGVRLRKHSALYRSLKSLSPSARSSTIRSSSPHPLKSFSSTRDTVDKPEKSEKHHKKKEGGMSWEQKKFAQHFAQVPDEEVVLDYFSCALVGDILLQGYLYITQNYFAFYSNVFGYVTKLLIPTVSVLDISREKTAYMFPNAVGVKTRDDRHVFGSFLSREAAYYLMCSVWERATTPQSDSFGSIQHTRLAPLHAEGSEGSLDEDSSCYDGNESSFHGKDEIPDLLDSGDSNEKQLNATEGGGTNQSSDDSTVLQKQKKLKKELLLKSPAIVKSPAILKVAAAEALKGEKGIPLLLGDGSSAAGGAVGGSAAATRAVYGDGADRSKLSQIKQKLRHILPSDFGIIHIGLILAVLLALFSCFLAYKIHALQARLAAPPIRLGDDTDFYLDVLRWQKRLHSKSKEEAQNVLSTNLEQIIRVRKSLETLSLLIQDSVTEGSGEDLIVGLALARTKEQQEQDQPEGKQLPTFSASPLGGANPCKCLSGVCSCCLGVFSMNGCANLTYIPEDFAFEFRMIFNNRVLTKNRISGKNPKPICVHPPRFDFIEVCANFYDVYFVGRNMHVCMEMNGSFEGYELFSRSFNCLRIGDKGVKVMKPGELIGGNVNPSLEAEVDSGDDIEDYDEAYTTKVKCELDSATEKDITENGLKPRKHRGRIKCNNTAVPTEIHEAIVKCIKDYPLKSLVTDGQRLNNCIRSRKWFPLDTVSNRGTNKPMEQVPTSARRQTSSVFDMHDEYSCLMQLVGRSDAEYAVLNRIFTEINQRDPDLRPRSFLDFGAGIGTGTWAVAEHWREHLFEILSVDKSRHMNDLAELVLRQGDSNKPTIVKNVFYRQFLPASPERKYDIVLSAFSLFDQLSRRRLYELVDQLHGTFDKYLIFVEQGSNAGFQLLDGIRNHIRRNHGTDDSHLFAPCPHSRSCPRVIKDDGTPCNFEATYKRNFPSPDGHQQGSILYSYLVYRKGPPDSAHGFPRLVRPTAVRSKHCACHVCSADGKLRDVVFTTAKHGQIVHRCAKASRWGDLLPMQIQWVNTEKGGKTEEET</sequence>
<dbReference type="Proteomes" id="UP000075884">
    <property type="component" value="Unassembled WGS sequence"/>
</dbReference>
<dbReference type="PANTHER" id="PTHR13184:SF5">
    <property type="entry name" value="METHYLTRANSFERASE-LIKE PROTEIN 17, MITOCHONDRIAL"/>
    <property type="match status" value="1"/>
</dbReference>
<dbReference type="InterPro" id="IPR029063">
    <property type="entry name" value="SAM-dependent_MTases_sf"/>
</dbReference>
<evidence type="ECO:0000256" key="8">
    <source>
        <dbReference type="SAM" id="MobiDB-lite"/>
    </source>
</evidence>
<dbReference type="SMART" id="SM00568">
    <property type="entry name" value="GRAM"/>
    <property type="match status" value="1"/>
</dbReference>
<proteinExistence type="predicted"/>
<dbReference type="Pfam" id="PF09243">
    <property type="entry name" value="Rsm22"/>
    <property type="match status" value="1"/>
</dbReference>
<feature type="region of interest" description="Disordered" evidence="8">
    <location>
        <begin position="833"/>
        <end position="852"/>
    </location>
</feature>
<dbReference type="Gene3D" id="3.40.50.150">
    <property type="entry name" value="Vaccinia Virus protein VP39"/>
    <property type="match status" value="1"/>
</dbReference>
<evidence type="ECO:0000256" key="9">
    <source>
        <dbReference type="SAM" id="Phobius"/>
    </source>
</evidence>
<keyword evidence="6" id="KW-0496">Mitochondrion</keyword>
<feature type="domain" description="GRAM" evidence="10">
    <location>
        <begin position="197"/>
        <end position="264"/>
    </location>
</feature>
<feature type="region of interest" description="Disordered" evidence="8">
    <location>
        <begin position="152"/>
        <end position="192"/>
    </location>
</feature>
<feature type="compositionally biased region" description="Basic and acidic residues" evidence="8">
    <location>
        <begin position="173"/>
        <end position="182"/>
    </location>
</feature>
<evidence type="ECO:0000256" key="6">
    <source>
        <dbReference type="ARBA" id="ARBA00023128"/>
    </source>
</evidence>
<dbReference type="GO" id="GO:0051536">
    <property type="term" value="F:iron-sulfur cluster binding"/>
    <property type="evidence" value="ECO:0007669"/>
    <property type="project" value="UniProtKB-KW"/>
</dbReference>
<keyword evidence="2" id="KW-0479">Metal-binding</keyword>
<dbReference type="EnsemblMetazoa" id="ADIR010126-RA">
    <property type="protein sequence ID" value="ADIR010126-PA"/>
    <property type="gene ID" value="ADIR010126"/>
</dbReference>
<dbReference type="GO" id="GO:0005763">
    <property type="term" value="C:mitochondrial small ribosomal subunit"/>
    <property type="evidence" value="ECO:0007669"/>
    <property type="project" value="TreeGrafter"/>
</dbReference>
<dbReference type="VEuPathDB" id="VectorBase:ADIR010126"/>
<evidence type="ECO:0000256" key="4">
    <source>
        <dbReference type="ARBA" id="ARBA00023004"/>
    </source>
</evidence>
<keyword evidence="4" id="KW-0408">Iron</keyword>
<evidence type="ECO:0000313" key="11">
    <source>
        <dbReference type="EnsemblMetazoa" id="ADIR010126-PA"/>
    </source>
</evidence>
<dbReference type="GO" id="GO:0046872">
    <property type="term" value="F:metal ion binding"/>
    <property type="evidence" value="ECO:0007669"/>
    <property type="project" value="UniProtKB-KW"/>
</dbReference>
<name>A0A182NR41_9DIPT</name>
<keyword evidence="9" id="KW-0472">Membrane</keyword>
<evidence type="ECO:0000256" key="1">
    <source>
        <dbReference type="ARBA" id="ARBA00004173"/>
    </source>
</evidence>
<dbReference type="GO" id="GO:0008168">
    <property type="term" value="F:methyltransferase activity"/>
    <property type="evidence" value="ECO:0007669"/>
    <property type="project" value="InterPro"/>
</dbReference>
<reference evidence="12" key="1">
    <citation type="submission" date="2013-03" db="EMBL/GenBank/DDBJ databases">
        <title>The Genome Sequence of Anopheles dirus WRAIR2.</title>
        <authorList>
            <consortium name="The Broad Institute Genomics Platform"/>
            <person name="Neafsey D.E."/>
            <person name="Walton C."/>
            <person name="Walker B."/>
            <person name="Young S.K."/>
            <person name="Zeng Q."/>
            <person name="Gargeya S."/>
            <person name="Fitzgerald M."/>
            <person name="Haas B."/>
            <person name="Abouelleil A."/>
            <person name="Allen A.W."/>
            <person name="Alvarado L."/>
            <person name="Arachchi H.M."/>
            <person name="Berlin A.M."/>
            <person name="Chapman S.B."/>
            <person name="Gainer-Dewar J."/>
            <person name="Goldberg J."/>
            <person name="Griggs A."/>
            <person name="Gujja S."/>
            <person name="Hansen M."/>
            <person name="Howarth C."/>
            <person name="Imamovic A."/>
            <person name="Ireland A."/>
            <person name="Larimer J."/>
            <person name="McCowan C."/>
            <person name="Murphy C."/>
            <person name="Pearson M."/>
            <person name="Poon T.W."/>
            <person name="Priest M."/>
            <person name="Roberts A."/>
            <person name="Saif S."/>
            <person name="Shea T."/>
            <person name="Sisk P."/>
            <person name="Sykes S."/>
            <person name="Wortman J."/>
            <person name="Nusbaum C."/>
            <person name="Birren B."/>
        </authorList>
    </citation>
    <scope>NUCLEOTIDE SEQUENCE [LARGE SCALE GENOMIC DNA]</scope>
    <source>
        <strain evidence="12">WRAIR2</strain>
    </source>
</reference>
<keyword evidence="12" id="KW-1185">Reference proteome</keyword>
<feature type="compositionally biased region" description="Low complexity" evidence="8">
    <location>
        <begin position="152"/>
        <end position="170"/>
    </location>
</feature>
<comment type="subcellular location">
    <subcellularLocation>
        <location evidence="1">Mitochondrion</location>
    </subcellularLocation>
</comment>
<evidence type="ECO:0000256" key="7">
    <source>
        <dbReference type="ARBA" id="ARBA00045681"/>
    </source>
</evidence>
<dbReference type="Pfam" id="PF02893">
    <property type="entry name" value="GRAM"/>
    <property type="match status" value="1"/>
</dbReference>
<dbReference type="AlphaFoldDB" id="A0A182NR41"/>
<feature type="region of interest" description="Disordered" evidence="8">
    <location>
        <begin position="349"/>
        <end position="382"/>
    </location>
</feature>
<dbReference type="SUPFAM" id="SSF53335">
    <property type="entry name" value="S-adenosyl-L-methionine-dependent methyltransferases"/>
    <property type="match status" value="1"/>
</dbReference>
<keyword evidence="5" id="KW-0411">Iron-sulfur</keyword>
<evidence type="ECO:0000256" key="5">
    <source>
        <dbReference type="ARBA" id="ARBA00023014"/>
    </source>
</evidence>
<accession>A0A182NR41</accession>
<feature type="transmembrane region" description="Helical" evidence="9">
    <location>
        <begin position="472"/>
        <end position="494"/>
    </location>
</feature>
<keyword evidence="3" id="KW-0809">Transit peptide</keyword>
<dbReference type="Gene3D" id="2.30.29.30">
    <property type="entry name" value="Pleckstrin-homology domain (PH domain)/Phosphotyrosine-binding domain (PTB)"/>
    <property type="match status" value="1"/>
</dbReference>
<dbReference type="InterPro" id="IPR031941">
    <property type="entry name" value="DUF4773"/>
</dbReference>
<dbReference type="InterPro" id="IPR004182">
    <property type="entry name" value="GRAM"/>
</dbReference>
<keyword evidence="9" id="KW-0812">Transmembrane</keyword>
<comment type="function">
    <text evidence="7">Mitochondrial ribosome (mitoribosome) assembly factor. Binds at the interface of the head and body domains of the mitochondrial small ribosomal subunit (mt-SSU), occluding the mRNA channel and preventing compaction of the head domain towards the body. Probable inactive methyltransferase: retains the characteristic folding and ability to bind S-adenosyl-L-methionine, but it probably lost its methyltransferase activity.</text>
</comment>
<dbReference type="InterPro" id="IPR011993">
    <property type="entry name" value="PH-like_dom_sf"/>
</dbReference>
<organism evidence="11 12">
    <name type="scientific">Anopheles dirus</name>
    <dbReference type="NCBI Taxonomy" id="7168"/>
    <lineage>
        <taxon>Eukaryota</taxon>
        <taxon>Metazoa</taxon>
        <taxon>Ecdysozoa</taxon>
        <taxon>Arthropoda</taxon>
        <taxon>Hexapoda</taxon>
        <taxon>Insecta</taxon>
        <taxon>Pterygota</taxon>
        <taxon>Neoptera</taxon>
        <taxon>Endopterygota</taxon>
        <taxon>Diptera</taxon>
        <taxon>Nematocera</taxon>
        <taxon>Culicoidea</taxon>
        <taxon>Culicidae</taxon>
        <taxon>Anophelinae</taxon>
        <taxon>Anopheles</taxon>
    </lineage>
</organism>
<keyword evidence="9" id="KW-1133">Transmembrane helix</keyword>
<evidence type="ECO:0000256" key="2">
    <source>
        <dbReference type="ARBA" id="ARBA00022723"/>
    </source>
</evidence>
<dbReference type="Pfam" id="PF15998">
    <property type="entry name" value="DUF4773"/>
    <property type="match status" value="1"/>
</dbReference>
<dbReference type="CDD" id="cd13220">
    <property type="entry name" value="PH-GRAM_GRAMDC"/>
    <property type="match status" value="1"/>
</dbReference>